<sequence>MRHISLFSGHAVSHLRIIGDAVFLDATTSDPALRRVMREERTKLTRRGRRERIAAKEAFLRGAL</sequence>
<protein>
    <submittedName>
        <fullName evidence="1">Uncharacterized protein</fullName>
    </submittedName>
</protein>
<reference evidence="1 2" key="1">
    <citation type="journal article" date="2023" name="PLoS ONE">
        <title>Complete genome assembly of Hawai'i environmental nontuberculous mycobacteria reveals unexpected co-isolation with methylobacteria.</title>
        <authorList>
            <person name="Hendrix J."/>
            <person name="Epperson L.E."/>
            <person name="Tong E.I."/>
            <person name="Chan Y.L."/>
            <person name="Hasan N.A."/>
            <person name="Dawrs S.N."/>
            <person name="Norton G.J."/>
            <person name="Virdi R."/>
            <person name="Crooks J.L."/>
            <person name="Chan E.D."/>
            <person name="Honda J.R."/>
            <person name="Strong M."/>
        </authorList>
    </citation>
    <scope>NUCLEOTIDE SEQUENCE [LARGE SCALE GENOMIC DNA]</scope>
    <source>
        <strain evidence="1 2">NJH_HI04-1</strain>
    </source>
</reference>
<name>A0ABV0A528_9HYPH</name>
<evidence type="ECO:0000313" key="2">
    <source>
        <dbReference type="Proteomes" id="UP001407347"/>
    </source>
</evidence>
<gene>
    <name evidence="1" type="ORF">PUR29_32985</name>
</gene>
<proteinExistence type="predicted"/>
<organism evidence="1 2">
    <name type="scientific">Methylobacterium ajmalii</name>
    <dbReference type="NCBI Taxonomy" id="2738439"/>
    <lineage>
        <taxon>Bacteria</taxon>
        <taxon>Pseudomonadati</taxon>
        <taxon>Pseudomonadota</taxon>
        <taxon>Alphaproteobacteria</taxon>
        <taxon>Hyphomicrobiales</taxon>
        <taxon>Methylobacteriaceae</taxon>
        <taxon>Methylobacterium</taxon>
    </lineage>
</organism>
<dbReference type="RefSeq" id="WP_346013566.1">
    <property type="nucleotide sequence ID" value="NZ_JAQYXP010000005.1"/>
</dbReference>
<dbReference type="EMBL" id="JAQYXP010000005">
    <property type="protein sequence ID" value="MEN3238265.1"/>
    <property type="molecule type" value="Genomic_DNA"/>
</dbReference>
<keyword evidence="2" id="KW-1185">Reference proteome</keyword>
<accession>A0ABV0A528</accession>
<evidence type="ECO:0000313" key="1">
    <source>
        <dbReference type="EMBL" id="MEN3238265.1"/>
    </source>
</evidence>
<comment type="caution">
    <text evidence="1">The sequence shown here is derived from an EMBL/GenBank/DDBJ whole genome shotgun (WGS) entry which is preliminary data.</text>
</comment>
<dbReference type="Proteomes" id="UP001407347">
    <property type="component" value="Unassembled WGS sequence"/>
</dbReference>